<reference evidence="3" key="1">
    <citation type="journal article" date="2021" name="Proc. Natl. Acad. Sci. U.S.A.">
        <title>Three genomes in the algal genus Volvox reveal the fate of a haploid sex-determining region after a transition to homothallism.</title>
        <authorList>
            <person name="Yamamoto K."/>
            <person name="Hamaji T."/>
            <person name="Kawai-Toyooka H."/>
            <person name="Matsuzaki R."/>
            <person name="Takahashi F."/>
            <person name="Nishimura Y."/>
            <person name="Kawachi M."/>
            <person name="Noguchi H."/>
            <person name="Minakuchi Y."/>
            <person name="Umen J.G."/>
            <person name="Toyoda A."/>
            <person name="Nozaki H."/>
        </authorList>
    </citation>
    <scope>NUCLEOTIDE SEQUENCE</scope>
    <source>
        <strain evidence="3">NIES-3780</strain>
    </source>
</reference>
<evidence type="ECO:0000259" key="2">
    <source>
        <dbReference type="Pfam" id="PF00899"/>
    </source>
</evidence>
<accession>A0A8J4B2Y1</accession>
<comment type="caution">
    <text evidence="3">The sequence shown here is derived from an EMBL/GenBank/DDBJ whole genome shotgun (WGS) entry which is preliminary data.</text>
</comment>
<organism evidence="3 4">
    <name type="scientific">Volvox africanus</name>
    <dbReference type="NCBI Taxonomy" id="51714"/>
    <lineage>
        <taxon>Eukaryota</taxon>
        <taxon>Viridiplantae</taxon>
        <taxon>Chlorophyta</taxon>
        <taxon>core chlorophytes</taxon>
        <taxon>Chlorophyceae</taxon>
        <taxon>CS clade</taxon>
        <taxon>Chlamydomonadales</taxon>
        <taxon>Volvocaceae</taxon>
        <taxon>Volvox</taxon>
    </lineage>
</organism>
<evidence type="ECO:0000313" key="3">
    <source>
        <dbReference type="EMBL" id="GIL50531.1"/>
    </source>
</evidence>
<dbReference type="PANTHER" id="PTHR10953:SF162">
    <property type="entry name" value="SUMO-ACTIVATING ENZYME SUBUNIT 1"/>
    <property type="match status" value="1"/>
</dbReference>
<dbReference type="GO" id="GO:0031510">
    <property type="term" value="C:SUMO activating enzyme complex"/>
    <property type="evidence" value="ECO:0007669"/>
    <property type="project" value="TreeGrafter"/>
</dbReference>
<dbReference type="GO" id="GO:0005737">
    <property type="term" value="C:cytoplasm"/>
    <property type="evidence" value="ECO:0007669"/>
    <property type="project" value="TreeGrafter"/>
</dbReference>
<name>A0A8J4B2Y1_9CHLO</name>
<dbReference type="Proteomes" id="UP000747399">
    <property type="component" value="Unassembled WGS sequence"/>
</dbReference>
<dbReference type="GO" id="GO:0019948">
    <property type="term" value="F:SUMO activating enzyme activity"/>
    <property type="evidence" value="ECO:0007669"/>
    <property type="project" value="TreeGrafter"/>
</dbReference>
<feature type="domain" description="THIF-type NAD/FAD binding fold" evidence="2">
    <location>
        <begin position="16"/>
        <end position="354"/>
    </location>
</feature>
<dbReference type="InterPro" id="IPR045886">
    <property type="entry name" value="ThiF/MoeB/HesA"/>
</dbReference>
<dbReference type="InterPro" id="IPR035985">
    <property type="entry name" value="Ubiquitin-activating_enz"/>
</dbReference>
<keyword evidence="4" id="KW-1185">Reference proteome</keyword>
<protein>
    <recommendedName>
        <fullName evidence="2">THIF-type NAD/FAD binding fold domain-containing protein</fullName>
    </recommendedName>
</protein>
<feature type="region of interest" description="Disordered" evidence="1">
    <location>
        <begin position="115"/>
        <end position="146"/>
    </location>
</feature>
<dbReference type="SUPFAM" id="SSF69572">
    <property type="entry name" value="Activating enzymes of the ubiquitin-like proteins"/>
    <property type="match status" value="1"/>
</dbReference>
<dbReference type="Pfam" id="PF00899">
    <property type="entry name" value="ThiF"/>
    <property type="match status" value="1"/>
</dbReference>
<dbReference type="GO" id="GO:0016925">
    <property type="term" value="P:protein sumoylation"/>
    <property type="evidence" value="ECO:0007669"/>
    <property type="project" value="TreeGrafter"/>
</dbReference>
<dbReference type="PANTHER" id="PTHR10953">
    <property type="entry name" value="UBIQUITIN-ACTIVATING ENZYME E1"/>
    <property type="match status" value="1"/>
</dbReference>
<dbReference type="Gene3D" id="3.40.50.720">
    <property type="entry name" value="NAD(P)-binding Rossmann-like Domain"/>
    <property type="match status" value="1"/>
</dbReference>
<dbReference type="EMBL" id="BNCO01000009">
    <property type="protein sequence ID" value="GIL50531.1"/>
    <property type="molecule type" value="Genomic_DNA"/>
</dbReference>
<evidence type="ECO:0000313" key="4">
    <source>
        <dbReference type="Proteomes" id="UP000747399"/>
    </source>
</evidence>
<gene>
    <name evidence="3" type="ORF">Vafri_6693</name>
</gene>
<dbReference type="InterPro" id="IPR000594">
    <property type="entry name" value="ThiF_NAD_FAD-bd"/>
</dbReference>
<sequence length="370" mass="38700">MLPVLDTLTEDHAAVYDRQLRVWGVEVQRRLIEAKVLIIGLGGLAAEIAKNIVLAGVGTVALVDDTAASSAAPGNFLVEPEASAGKSVAEASAVTLQAMNPLIAVRVERGPPSASALLSPAGLQPEGGATDQVGPQVSDSPGGPTAEDLRSLVSRYDTVVACGLPLREVAALDDLCRQLGKQLFAGEVRGASSFAFVDLGPRHVYTVKGDPEEKVAEYRSFREVMKADLKNVNKRTHPLYLTLRACWEFEEAHCRPAGGPADVAEVQAFAQRLTSATPAGNTAAAMKALIPEALVEGFVLDGAAVAPGSAPDQVQEAAQPLGELAPVCAVVGGAVANNVLRAVSHCNPPLRNFFCYSYLARDGLGVEECF</sequence>
<proteinExistence type="predicted"/>
<evidence type="ECO:0000256" key="1">
    <source>
        <dbReference type="SAM" id="MobiDB-lite"/>
    </source>
</evidence>
<dbReference type="AlphaFoldDB" id="A0A8J4B2Y1"/>